<gene>
    <name evidence="3" type="ORF">LY89DRAFT_285810</name>
</gene>
<feature type="compositionally biased region" description="Low complexity" evidence="1">
    <location>
        <begin position="876"/>
        <end position="890"/>
    </location>
</feature>
<feature type="region of interest" description="Disordered" evidence="1">
    <location>
        <begin position="1"/>
        <end position="46"/>
    </location>
</feature>
<dbReference type="Pfam" id="PF10650">
    <property type="entry name" value="zf-C3H1"/>
    <property type="match status" value="1"/>
</dbReference>
<feature type="region of interest" description="Disordered" evidence="1">
    <location>
        <begin position="842"/>
        <end position="955"/>
    </location>
</feature>
<feature type="compositionally biased region" description="Polar residues" evidence="1">
    <location>
        <begin position="558"/>
        <end position="571"/>
    </location>
</feature>
<dbReference type="KEGG" id="psco:LY89DRAFT_285810"/>
<keyword evidence="4" id="KW-1185">Reference proteome</keyword>
<name>A0A132BBH9_MOLSC</name>
<dbReference type="RefSeq" id="XP_018063714.1">
    <property type="nucleotide sequence ID" value="XM_018206480.1"/>
</dbReference>
<dbReference type="InParanoid" id="A0A132BBH9"/>
<reference evidence="3 4" key="1">
    <citation type="submission" date="2015-10" db="EMBL/GenBank/DDBJ databases">
        <title>Full genome of DAOMC 229536 Phialocephala scopiformis, a fungal endophyte of spruce producing the potent anti-insectan compound rugulosin.</title>
        <authorList>
            <consortium name="DOE Joint Genome Institute"/>
            <person name="Walker A.K."/>
            <person name="Frasz S.L."/>
            <person name="Seifert K.A."/>
            <person name="Miller J.D."/>
            <person name="Mondo S.J."/>
            <person name="Labutti K."/>
            <person name="Lipzen A."/>
            <person name="Dockter R."/>
            <person name="Kennedy M."/>
            <person name="Grigoriev I.V."/>
            <person name="Spatafora J.W."/>
        </authorList>
    </citation>
    <scope>NUCLEOTIDE SEQUENCE [LARGE SCALE GENOMIC DNA]</scope>
    <source>
        <strain evidence="3 4">CBS 120377</strain>
    </source>
</reference>
<dbReference type="PANTHER" id="PTHR21563:SF3">
    <property type="entry name" value="ZINC FINGER C3H1 DOMAIN-CONTAINING PROTEIN"/>
    <property type="match status" value="1"/>
</dbReference>
<dbReference type="GeneID" id="28816206"/>
<dbReference type="Proteomes" id="UP000070700">
    <property type="component" value="Unassembled WGS sequence"/>
</dbReference>
<feature type="region of interest" description="Disordered" evidence="1">
    <location>
        <begin position="137"/>
        <end position="177"/>
    </location>
</feature>
<dbReference type="STRING" id="149040.A0A132BBH9"/>
<feature type="compositionally biased region" description="Basic and acidic residues" evidence="1">
    <location>
        <begin position="688"/>
        <end position="709"/>
    </location>
</feature>
<evidence type="ECO:0000259" key="2">
    <source>
        <dbReference type="Pfam" id="PF10650"/>
    </source>
</evidence>
<feature type="compositionally biased region" description="Polar residues" evidence="1">
    <location>
        <begin position="500"/>
        <end position="513"/>
    </location>
</feature>
<feature type="compositionally biased region" description="Basic and acidic residues" evidence="1">
    <location>
        <begin position="842"/>
        <end position="862"/>
    </location>
</feature>
<dbReference type="EMBL" id="KQ947432">
    <property type="protein sequence ID" value="KUJ09359.1"/>
    <property type="molecule type" value="Genomic_DNA"/>
</dbReference>
<evidence type="ECO:0000313" key="4">
    <source>
        <dbReference type="Proteomes" id="UP000070700"/>
    </source>
</evidence>
<protein>
    <recommendedName>
        <fullName evidence="2">Putative zinc-finger domain-containing protein</fullName>
    </recommendedName>
</protein>
<evidence type="ECO:0000256" key="1">
    <source>
        <dbReference type="SAM" id="MobiDB-lite"/>
    </source>
</evidence>
<feature type="compositionally biased region" description="Basic and acidic residues" evidence="1">
    <location>
        <begin position="448"/>
        <end position="459"/>
    </location>
</feature>
<feature type="region of interest" description="Disordered" evidence="1">
    <location>
        <begin position="191"/>
        <end position="311"/>
    </location>
</feature>
<feature type="compositionally biased region" description="Pro residues" evidence="1">
    <location>
        <begin position="1065"/>
        <end position="1077"/>
    </location>
</feature>
<feature type="compositionally biased region" description="Low complexity" evidence="1">
    <location>
        <begin position="413"/>
        <end position="432"/>
    </location>
</feature>
<proteinExistence type="predicted"/>
<evidence type="ECO:0000313" key="3">
    <source>
        <dbReference type="EMBL" id="KUJ09359.1"/>
    </source>
</evidence>
<feature type="compositionally biased region" description="Basic and acidic residues" evidence="1">
    <location>
        <begin position="467"/>
        <end position="477"/>
    </location>
</feature>
<organism evidence="3 4">
    <name type="scientific">Mollisia scopiformis</name>
    <name type="common">Conifer needle endophyte fungus</name>
    <name type="synonym">Phialocephala scopiformis</name>
    <dbReference type="NCBI Taxonomy" id="149040"/>
    <lineage>
        <taxon>Eukaryota</taxon>
        <taxon>Fungi</taxon>
        <taxon>Dikarya</taxon>
        <taxon>Ascomycota</taxon>
        <taxon>Pezizomycotina</taxon>
        <taxon>Leotiomycetes</taxon>
        <taxon>Helotiales</taxon>
        <taxon>Mollisiaceae</taxon>
        <taxon>Mollisia</taxon>
    </lineage>
</organism>
<feature type="domain" description="Putative zinc-finger" evidence="2">
    <location>
        <begin position="1194"/>
        <end position="1214"/>
    </location>
</feature>
<sequence length="1290" mass="140547">MSDYPSTPSYGANYGSRDQTNPPYIPASYPNQYMQPDDGRTAQGNMASHYDTSMSAYAYNRALPSFSAAAVASSVPPLPIYQGWNQDSIPLPPFNPPHNTAQYPSYGNNAQNGSQFYSSMGHTNYLPNAQPAKAYEQGELSEGEFEDGGLATNTPPAGYSTSQYGNGGTNYNDNSSHAGYAQVQDFTPQQTFPVNNYQYPTNPPTTQLKRQQSGSYSPYVSPAVGDRDDQYSNDKNINAVASNFAQRPKNSTTPSQYKTPSKAVNGPVKSSFQSNGYHTPQEGQHNTQPKPSPRHSTPSLAPSVGNVKTVAESRKKAENAILNLLPCDVRYQTYIDEGFREEIIGPLFDGLKLPRHSAKPSNSTPTQSAIQQSLHTSKSKTAVEQHAAAGGNISKAQSVPGARKEALELSIPSSSVTTQQSQSTAAPKSAAQTEKEEERKRTLQLKMEALRKSREERAQKQAAAAKDVAKPVDKPTEKPPAIETPIAEPELPETKPAASITASSLPLDTPSASKVQAPIAGDAIPSKSPAPPIVPEIRQQPSIPGLFLASNGIPGLQLSGSSTPVPSISTAQRKRPVAADFDDNLPAMAPFKRPFGHHRNDRPLVINVSEDEADSDDEDVAMDLDSAGDSPMQPERKMSGNQAALLQNSSQLFDKVNKTFTPPPFPSATNTPPLLSSNSRPVHSSPAELERKDREIRDLKRRIAEAEAKKRAKQTPSRTRTPRIPELNASEITDGQATNGSVPKKLDSPTKMQQLVTVAQSQVDADQQKLAEAQAAEAEKAAELVKNELEQKRLLREKNATNQSLVDAEVQQTRTKLEELKAAMAEAEAAYQKSLEEKQRLKEEAERLEQEAELQTKKDRLQDLTGQKVQATIDIASRSSADEASQQSAAPITPDLSSTSTSEEPGQIVDMAPTTRTDSEPLPTESGLAHDVSNVTQSPTEPEEQVDNTQDKEEVVDCTSTDQAMEAALQEAVRADVDLQTAEDDDDVEMDMDMEDSYAPDPNHLAPESVPGVVLEDEGNSEYSPVLDRTVPEIQTLNEIEDQDEIQDDYEPPEAIAPVEDSIPYSPPFSPAPPEQNPEPVMDEPMDIQPPNPASPAFVPETNMDEVNDVNTTQARSEKGQNYSGELLPSVIGSSPNLVEPGSEDDFKTPLYTPYESPLKRFRAYRFHPEFSRDVAGGLKSRTYSHKIDPNKEFCRYELAGGTCNDSTCASQHFDRIGLQDDAVLTALGSPEEFKDEQRDKFCEGLKGVLMDLRVRKIRDFDVIASEIVAHRARFLGDPSKVLALDGTTI</sequence>
<feature type="compositionally biased region" description="Acidic residues" evidence="1">
    <location>
        <begin position="1039"/>
        <end position="1052"/>
    </location>
</feature>
<feature type="compositionally biased region" description="Polar residues" evidence="1">
    <location>
        <begin position="359"/>
        <end position="382"/>
    </location>
</feature>
<feature type="compositionally biased region" description="Polar residues" evidence="1">
    <location>
        <begin position="268"/>
        <end position="300"/>
    </location>
</feature>
<feature type="compositionally biased region" description="Low complexity" evidence="1">
    <location>
        <begin position="479"/>
        <end position="489"/>
    </location>
</feature>
<dbReference type="GO" id="GO:0000178">
    <property type="term" value="C:exosome (RNase complex)"/>
    <property type="evidence" value="ECO:0007669"/>
    <property type="project" value="TreeGrafter"/>
</dbReference>
<feature type="region of interest" description="Disordered" evidence="1">
    <location>
        <begin position="1038"/>
        <end position="1100"/>
    </location>
</feature>
<feature type="region of interest" description="Disordered" evidence="1">
    <location>
        <begin position="355"/>
        <end position="513"/>
    </location>
</feature>
<feature type="compositionally biased region" description="Polar residues" evidence="1">
    <location>
        <begin position="1"/>
        <end position="22"/>
    </location>
</feature>
<feature type="region of interest" description="Disordered" evidence="1">
    <location>
        <begin position="558"/>
        <end position="750"/>
    </location>
</feature>
<dbReference type="InterPro" id="IPR039278">
    <property type="entry name" value="Red1"/>
</dbReference>
<feature type="compositionally biased region" description="Polar residues" evidence="1">
    <location>
        <begin position="895"/>
        <end position="904"/>
    </location>
</feature>
<feature type="compositionally biased region" description="Polar residues" evidence="1">
    <location>
        <begin position="151"/>
        <end position="177"/>
    </location>
</feature>
<accession>A0A132BBH9</accession>
<dbReference type="OrthoDB" id="1922977at2759"/>
<dbReference type="InterPro" id="IPR019607">
    <property type="entry name" value="Putative_zinc-finger_domain"/>
</dbReference>
<feature type="compositionally biased region" description="Polar residues" evidence="1">
    <location>
        <begin position="191"/>
        <end position="218"/>
    </location>
</feature>
<feature type="compositionally biased region" description="Polar residues" evidence="1">
    <location>
        <begin position="730"/>
        <end position="741"/>
    </location>
</feature>
<feature type="compositionally biased region" description="Polar residues" evidence="1">
    <location>
        <begin position="233"/>
        <end position="259"/>
    </location>
</feature>
<feature type="compositionally biased region" description="Polar residues" evidence="1">
    <location>
        <begin position="639"/>
        <end position="652"/>
    </location>
</feature>
<feature type="compositionally biased region" description="Acidic residues" evidence="1">
    <location>
        <begin position="609"/>
        <end position="622"/>
    </location>
</feature>
<dbReference type="PANTHER" id="PTHR21563">
    <property type="entry name" value="ZINC FINGER C3H1 DOMAIN-CONTAINING PROTEIN"/>
    <property type="match status" value="1"/>
</dbReference>
<dbReference type="GO" id="GO:0005634">
    <property type="term" value="C:nucleus"/>
    <property type="evidence" value="ECO:0007669"/>
    <property type="project" value="TreeGrafter"/>
</dbReference>